<evidence type="ECO:0000259" key="6">
    <source>
        <dbReference type="Pfam" id="PF18962"/>
    </source>
</evidence>
<evidence type="ECO:0000313" key="8">
    <source>
        <dbReference type="Proteomes" id="UP000615760"/>
    </source>
</evidence>
<evidence type="ECO:0000256" key="1">
    <source>
        <dbReference type="ARBA" id="ARBA00006429"/>
    </source>
</evidence>
<evidence type="ECO:0000256" key="4">
    <source>
        <dbReference type="ARBA" id="ARBA00022801"/>
    </source>
</evidence>
<evidence type="ECO:0000256" key="2">
    <source>
        <dbReference type="ARBA" id="ARBA00022722"/>
    </source>
</evidence>
<comment type="caution">
    <text evidence="7">The sequence shown here is derived from an EMBL/GenBank/DDBJ whole genome shotgun (WGS) entry which is preliminary data.</text>
</comment>
<organism evidence="7 8">
    <name type="scientific">Flavobacterium suaedae</name>
    <dbReference type="NCBI Taxonomy" id="1767027"/>
    <lineage>
        <taxon>Bacteria</taxon>
        <taxon>Pseudomonadati</taxon>
        <taxon>Bacteroidota</taxon>
        <taxon>Flavobacteriia</taxon>
        <taxon>Flavobacteriales</taxon>
        <taxon>Flavobacteriaceae</taxon>
        <taxon>Flavobacterium</taxon>
    </lineage>
</organism>
<dbReference type="Proteomes" id="UP000615760">
    <property type="component" value="Unassembled WGS sequence"/>
</dbReference>
<feature type="compositionally biased region" description="Basic and acidic residues" evidence="5">
    <location>
        <begin position="87"/>
        <end position="98"/>
    </location>
</feature>
<gene>
    <name evidence="7" type="ORF">GCM10007424_03430</name>
</gene>
<keyword evidence="4" id="KW-0378">Hydrolase</keyword>
<dbReference type="Pfam" id="PF04231">
    <property type="entry name" value="Endonuclease_1"/>
    <property type="match status" value="1"/>
</dbReference>
<accession>A0ABQ1JHM0</accession>
<dbReference type="InterPro" id="IPR026444">
    <property type="entry name" value="Secre_tail"/>
</dbReference>
<feature type="domain" description="Secretion system C-terminal sorting" evidence="6">
    <location>
        <begin position="279"/>
        <end position="350"/>
    </location>
</feature>
<dbReference type="PANTHER" id="PTHR33607:SF2">
    <property type="entry name" value="ENDONUCLEASE-1"/>
    <property type="match status" value="1"/>
</dbReference>
<dbReference type="InterPro" id="IPR007346">
    <property type="entry name" value="Endonuclease-I"/>
</dbReference>
<evidence type="ECO:0000256" key="5">
    <source>
        <dbReference type="SAM" id="MobiDB-lite"/>
    </source>
</evidence>
<sequence>MLSLGAIAQDGAPASPYYDGFNFEQTGTALKNSLSTKITNTHVNELSYTPEVWEALKITDQDPDASNYVFLLYGYSDNVCPNNSSNDDYHRRRLKNDNGGDPNCEWNREHVYPQSLGNPELGQVGAGADAHHLRACDVDFNGDRANKKYNTGSGNAGNSGGGWYPGDEWKGDVARILMYMYLHYGEQCLPTNVVMGGTVPSDSNMPELLLQWNAEDPVSEHEDYRNTYLGNANNNYGQGNRNPFIDNPYLATLIWGGPVAQDRWAMASIEDYFTTNLSVYPNPATAHEVNIYSEVELEEIQLINLNGQIIQYIQQPKAESNTYTIENLPSGFYMLKVASDKNTAVKKVIVN</sequence>
<dbReference type="SUPFAM" id="SSF54060">
    <property type="entry name" value="His-Me finger endonucleases"/>
    <property type="match status" value="1"/>
</dbReference>
<protein>
    <submittedName>
        <fullName evidence="7">Ribonuclease</fullName>
    </submittedName>
</protein>
<dbReference type="Pfam" id="PF18962">
    <property type="entry name" value="Por_Secre_tail"/>
    <property type="match status" value="1"/>
</dbReference>
<proteinExistence type="inferred from homology"/>
<evidence type="ECO:0000256" key="3">
    <source>
        <dbReference type="ARBA" id="ARBA00022729"/>
    </source>
</evidence>
<dbReference type="InterPro" id="IPR044925">
    <property type="entry name" value="His-Me_finger_sf"/>
</dbReference>
<dbReference type="EMBL" id="BMJE01000001">
    <property type="protein sequence ID" value="GGB66768.1"/>
    <property type="molecule type" value="Genomic_DNA"/>
</dbReference>
<comment type="similarity">
    <text evidence="1">Belongs to the EndA/NucM nuclease family.</text>
</comment>
<keyword evidence="3" id="KW-0732">Signal</keyword>
<name>A0ABQ1JHM0_9FLAO</name>
<keyword evidence="2" id="KW-0540">Nuclease</keyword>
<feature type="region of interest" description="Disordered" evidence="5">
    <location>
        <begin position="84"/>
        <end position="103"/>
    </location>
</feature>
<dbReference type="NCBIfam" id="TIGR04183">
    <property type="entry name" value="Por_Secre_tail"/>
    <property type="match status" value="1"/>
</dbReference>
<keyword evidence="8" id="KW-1185">Reference proteome</keyword>
<reference evidence="8" key="1">
    <citation type="journal article" date="2019" name="Int. J. Syst. Evol. Microbiol.">
        <title>The Global Catalogue of Microorganisms (GCM) 10K type strain sequencing project: providing services to taxonomists for standard genome sequencing and annotation.</title>
        <authorList>
            <consortium name="The Broad Institute Genomics Platform"/>
            <consortium name="The Broad Institute Genome Sequencing Center for Infectious Disease"/>
            <person name="Wu L."/>
            <person name="Ma J."/>
        </authorList>
    </citation>
    <scope>NUCLEOTIDE SEQUENCE [LARGE SCALE GENOMIC DNA]</scope>
    <source>
        <strain evidence="8">CGMCC 1.15461</strain>
    </source>
</reference>
<dbReference type="PANTHER" id="PTHR33607">
    <property type="entry name" value="ENDONUCLEASE-1"/>
    <property type="match status" value="1"/>
</dbReference>
<evidence type="ECO:0000313" key="7">
    <source>
        <dbReference type="EMBL" id="GGB66768.1"/>
    </source>
</evidence>